<keyword evidence="2" id="KW-1185">Reference proteome</keyword>
<sequence>MPPFEVPVVDISPYLRDSGPADRAAVADRIDIACREVGFVQITGHGVPDATAGGLADAMDAFFGLPIEEKRRWIRPAHENRGYTPPRSESLALSAGVVSETRMKDFFEAFNVGSSTTDHPGVALPEDHHAANTWPEVAGFRAAVDAWRAEAGRVARTMVRVFEDALDLPSGTLADLARHPIEVLRMNNYALPEGVVVELDEDLVGMGEHTDYGIVTILWADRVKGLQVLHDGVWHDVSPADGALLVNLGDLTTRLTNERWLSTLHRVRPPVVDGTIRRRRSAAFFFDADADAVVGPLAPFVDADHPPLYAPVTVDAHIRAKLAGSRAGVLNTDAAREAERLRIAG</sequence>
<protein>
    <submittedName>
        <fullName evidence="1">Isopenicillin N synthase-like dioxygenase</fullName>
    </submittedName>
</protein>
<proteinExistence type="predicted"/>
<reference evidence="1" key="1">
    <citation type="submission" date="2023-08" db="EMBL/GenBank/DDBJ databases">
        <title>Functional and genomic diversity of the sorghum phyllosphere microbiome.</title>
        <authorList>
            <person name="Shade A."/>
        </authorList>
    </citation>
    <scope>NUCLEOTIDE SEQUENCE</scope>
    <source>
        <strain evidence="1">SORGH_AS_0885</strain>
    </source>
</reference>
<name>A0ACC6INL9_9ACTN</name>
<dbReference type="EMBL" id="JAVIZJ010000021">
    <property type="protein sequence ID" value="MDR6212268.1"/>
    <property type="molecule type" value="Genomic_DNA"/>
</dbReference>
<gene>
    <name evidence="1" type="ORF">QE364_004003</name>
</gene>
<comment type="caution">
    <text evidence="1">The sequence shown here is derived from an EMBL/GenBank/DDBJ whole genome shotgun (WGS) entry which is preliminary data.</text>
</comment>
<evidence type="ECO:0000313" key="1">
    <source>
        <dbReference type="EMBL" id="MDR6212268.1"/>
    </source>
</evidence>
<accession>A0ACC6INL9</accession>
<dbReference type="Proteomes" id="UP001261666">
    <property type="component" value="Unassembled WGS sequence"/>
</dbReference>
<evidence type="ECO:0000313" key="2">
    <source>
        <dbReference type="Proteomes" id="UP001261666"/>
    </source>
</evidence>
<organism evidence="1 2">
    <name type="scientific">Nocardioides zeae</name>
    <dbReference type="NCBI Taxonomy" id="1457234"/>
    <lineage>
        <taxon>Bacteria</taxon>
        <taxon>Bacillati</taxon>
        <taxon>Actinomycetota</taxon>
        <taxon>Actinomycetes</taxon>
        <taxon>Propionibacteriales</taxon>
        <taxon>Nocardioidaceae</taxon>
        <taxon>Nocardioides</taxon>
    </lineage>
</organism>